<gene>
    <name evidence="3" type="ORF">CBG21_00145</name>
    <name evidence="2" type="ORF">GIX81_00645</name>
</gene>
<proteinExistence type="predicted"/>
<reference evidence="3 4" key="3">
    <citation type="submission" date="2017-09" db="EMBL/GenBank/DDBJ databases">
        <title>Tripartite evolution among Lactobacillus johnsonii, Lactobacillus taiwanensis, Lactobacillus reuteri and their rodent host.</title>
        <authorList>
            <person name="Wang T."/>
            <person name="Knowles S."/>
            <person name="Cheng C."/>
        </authorList>
    </citation>
    <scope>NUCLEOTIDE SEQUENCE [LARGE SCALE GENOMIC DNA]</scope>
    <source>
        <strain evidence="3 4">103v</strain>
    </source>
</reference>
<comment type="caution">
    <text evidence="3">The sequence shown here is derived from an EMBL/GenBank/DDBJ whole genome shotgun (WGS) entry which is preliminary data.</text>
</comment>
<keyword evidence="1" id="KW-0812">Transmembrane</keyword>
<evidence type="ECO:0000256" key="1">
    <source>
        <dbReference type="SAM" id="Phobius"/>
    </source>
</evidence>
<evidence type="ECO:0000313" key="4">
    <source>
        <dbReference type="Proteomes" id="UP000216122"/>
    </source>
</evidence>
<dbReference type="RefSeq" id="WP_019251881.1">
    <property type="nucleotide sequence ID" value="NZ_JAJGTF010000139.1"/>
</dbReference>
<feature type="transmembrane region" description="Helical" evidence="1">
    <location>
        <begin position="102"/>
        <end position="118"/>
    </location>
</feature>
<organism evidence="3 4">
    <name type="scientific">Limosilactobacillus reuteri</name>
    <name type="common">Lactobacillus reuteri</name>
    <dbReference type="NCBI Taxonomy" id="1598"/>
    <lineage>
        <taxon>Bacteria</taxon>
        <taxon>Bacillati</taxon>
        <taxon>Bacillota</taxon>
        <taxon>Bacilli</taxon>
        <taxon>Lactobacillales</taxon>
        <taxon>Lactobacillaceae</taxon>
        <taxon>Limosilactobacillus</taxon>
    </lineage>
</organism>
<reference evidence="4" key="1">
    <citation type="submission" date="2017-05" db="EMBL/GenBank/DDBJ databases">
        <authorList>
            <person name="Lin X.B."/>
            <person name="Stothard P."/>
            <person name="Tasseva G."/>
            <person name="Walter J."/>
        </authorList>
    </citation>
    <scope>NUCLEOTIDE SEQUENCE [LARGE SCALE GENOMIC DNA]</scope>
    <source>
        <strain evidence="4">103v</strain>
    </source>
</reference>
<evidence type="ECO:0000313" key="3">
    <source>
        <dbReference type="EMBL" id="OYT05387.1"/>
    </source>
</evidence>
<dbReference type="Proteomes" id="UP000216122">
    <property type="component" value="Unassembled WGS sequence"/>
</dbReference>
<keyword evidence="1" id="KW-0472">Membrane</keyword>
<dbReference type="AlphaFoldDB" id="A0A256VPJ4"/>
<protein>
    <submittedName>
        <fullName evidence="3">Uncharacterized protein</fullName>
    </submittedName>
</protein>
<reference evidence="2 5" key="4">
    <citation type="submission" date="2019-11" db="EMBL/GenBank/DDBJ databases">
        <title>Draft genome sequence of 12 host-associated Lactobacillus reuteri rodent strains.</title>
        <authorList>
            <person name="Zhang S."/>
            <person name="Ozcam M."/>
            <person name="Van Pijkeren J.P."/>
        </authorList>
    </citation>
    <scope>NUCLEOTIDE SEQUENCE [LARGE SCALE GENOMIC DNA]</scope>
    <source>
        <strain evidence="2 5">Lr4020</strain>
    </source>
</reference>
<dbReference type="Proteomes" id="UP000472879">
    <property type="component" value="Unassembled WGS sequence"/>
</dbReference>
<dbReference type="EMBL" id="NGQC01000010">
    <property type="protein sequence ID" value="OYT05387.1"/>
    <property type="molecule type" value="Genomic_DNA"/>
</dbReference>
<evidence type="ECO:0000313" key="5">
    <source>
        <dbReference type="Proteomes" id="UP000472879"/>
    </source>
</evidence>
<feature type="transmembrane region" description="Helical" evidence="1">
    <location>
        <begin position="69"/>
        <end position="90"/>
    </location>
</feature>
<accession>A0A256VPJ4</accession>
<sequence>MTDLLLLSVVFWLGIISAIIFSIQCYKERKVKEGKKYRTNKKLLICSISIIIISWYLTAFTLFGIINGLLGVTTCLNIVAIIIFLIRWFLYRRDKHKTKINRNIVIVLLLASLFLYGGEKLITYHITQQQKEEYLTSQRSFKACYEVTGSTTEELLNNEADEWYNALTQSNENAENAVITTTIKNKHDKEIKNIEKGLALIKTANQQIQNNDYATPEEKRIYHQAYLNIKHFTDHATKINGEYDNFIDQIEPLDDKCVRSFNKLKNI</sequence>
<dbReference type="EMBL" id="WJNA01000001">
    <property type="protein sequence ID" value="MRH07993.1"/>
    <property type="molecule type" value="Genomic_DNA"/>
</dbReference>
<name>A0A256VPJ4_LIMRT</name>
<keyword evidence="1" id="KW-1133">Transmembrane helix</keyword>
<reference evidence="3" key="2">
    <citation type="submission" date="2017-05" db="EMBL/GenBank/DDBJ databases">
        <authorList>
            <person name="Song R."/>
            <person name="Chenine A.L."/>
            <person name="Ruprecht R.M."/>
        </authorList>
    </citation>
    <scope>NUCLEOTIDE SEQUENCE [LARGE SCALE GENOMIC DNA]</scope>
    <source>
        <strain evidence="3">103v</strain>
    </source>
</reference>
<evidence type="ECO:0000313" key="2">
    <source>
        <dbReference type="EMBL" id="MRH07993.1"/>
    </source>
</evidence>
<feature type="transmembrane region" description="Helical" evidence="1">
    <location>
        <begin position="6"/>
        <end position="23"/>
    </location>
</feature>
<feature type="transmembrane region" description="Helical" evidence="1">
    <location>
        <begin position="43"/>
        <end position="63"/>
    </location>
</feature>